<organism evidence="16 17">
    <name type="scientific">Allosphingosinicella indica</name>
    <dbReference type="NCBI Taxonomy" id="941907"/>
    <lineage>
        <taxon>Bacteria</taxon>
        <taxon>Pseudomonadati</taxon>
        <taxon>Pseudomonadota</taxon>
        <taxon>Alphaproteobacteria</taxon>
        <taxon>Sphingomonadales</taxon>
        <taxon>Sphingomonadaceae</taxon>
        <taxon>Allosphingosinicella</taxon>
    </lineage>
</organism>
<keyword evidence="4" id="KW-0410">Iron transport</keyword>
<keyword evidence="9 11" id="KW-0472">Membrane</keyword>
<evidence type="ECO:0000256" key="7">
    <source>
        <dbReference type="ARBA" id="ARBA00023065"/>
    </source>
</evidence>
<evidence type="ECO:0000256" key="13">
    <source>
        <dbReference type="SAM" id="SignalP"/>
    </source>
</evidence>
<dbReference type="InterPro" id="IPR036942">
    <property type="entry name" value="Beta-barrel_TonB_sf"/>
</dbReference>
<evidence type="ECO:0000313" key="16">
    <source>
        <dbReference type="EMBL" id="SMF61695.1"/>
    </source>
</evidence>
<evidence type="ECO:0000256" key="3">
    <source>
        <dbReference type="ARBA" id="ARBA00022452"/>
    </source>
</evidence>
<dbReference type="SUPFAM" id="SSF56935">
    <property type="entry name" value="Porins"/>
    <property type="match status" value="1"/>
</dbReference>
<dbReference type="GO" id="GO:0006826">
    <property type="term" value="P:iron ion transport"/>
    <property type="evidence" value="ECO:0007669"/>
    <property type="project" value="UniProtKB-KW"/>
</dbReference>
<feature type="chain" id="PRO_5013049988" evidence="13">
    <location>
        <begin position="24"/>
        <end position="792"/>
    </location>
</feature>
<evidence type="ECO:0000256" key="6">
    <source>
        <dbReference type="ARBA" id="ARBA00023004"/>
    </source>
</evidence>
<dbReference type="Pfam" id="PF00593">
    <property type="entry name" value="TonB_dep_Rec_b-barrel"/>
    <property type="match status" value="1"/>
</dbReference>
<comment type="subcellular location">
    <subcellularLocation>
        <location evidence="1 11">Cell outer membrane</location>
        <topology evidence="1 11">Multi-pass membrane protein</topology>
    </subcellularLocation>
</comment>
<dbReference type="EMBL" id="LT840185">
    <property type="protein sequence ID" value="SMF61695.1"/>
    <property type="molecule type" value="Genomic_DNA"/>
</dbReference>
<dbReference type="GO" id="GO:0009279">
    <property type="term" value="C:cell outer membrane"/>
    <property type="evidence" value="ECO:0007669"/>
    <property type="project" value="UniProtKB-SubCell"/>
</dbReference>
<evidence type="ECO:0000259" key="15">
    <source>
        <dbReference type="Pfam" id="PF07715"/>
    </source>
</evidence>
<evidence type="ECO:0000256" key="4">
    <source>
        <dbReference type="ARBA" id="ARBA00022496"/>
    </source>
</evidence>
<keyword evidence="17" id="KW-1185">Reference proteome</keyword>
<keyword evidence="6" id="KW-0408">Iron</keyword>
<evidence type="ECO:0000259" key="14">
    <source>
        <dbReference type="Pfam" id="PF00593"/>
    </source>
</evidence>
<evidence type="ECO:0000256" key="1">
    <source>
        <dbReference type="ARBA" id="ARBA00004571"/>
    </source>
</evidence>
<gene>
    <name evidence="16" type="ORF">SAMN06295910_0687</name>
</gene>
<evidence type="ECO:0000256" key="11">
    <source>
        <dbReference type="PROSITE-ProRule" id="PRU01360"/>
    </source>
</evidence>
<evidence type="ECO:0000256" key="12">
    <source>
        <dbReference type="RuleBase" id="RU003357"/>
    </source>
</evidence>
<evidence type="ECO:0000256" key="10">
    <source>
        <dbReference type="ARBA" id="ARBA00023237"/>
    </source>
</evidence>
<keyword evidence="16" id="KW-0675">Receptor</keyword>
<keyword evidence="3 11" id="KW-1134">Transmembrane beta strand</keyword>
<feature type="signal peptide" evidence="13">
    <location>
        <begin position="1"/>
        <end position="23"/>
    </location>
</feature>
<keyword evidence="8 12" id="KW-0798">TonB box</keyword>
<dbReference type="AlphaFoldDB" id="A0A1X7G018"/>
<keyword evidence="5 11" id="KW-0812">Transmembrane</keyword>
<comment type="similarity">
    <text evidence="11 12">Belongs to the TonB-dependent receptor family.</text>
</comment>
<evidence type="ECO:0000256" key="9">
    <source>
        <dbReference type="ARBA" id="ARBA00023136"/>
    </source>
</evidence>
<dbReference type="PANTHER" id="PTHR32552:SF81">
    <property type="entry name" value="TONB-DEPENDENT OUTER MEMBRANE RECEPTOR"/>
    <property type="match status" value="1"/>
</dbReference>
<accession>A0A1X7G018</accession>
<evidence type="ECO:0000256" key="2">
    <source>
        <dbReference type="ARBA" id="ARBA00022448"/>
    </source>
</evidence>
<proteinExistence type="inferred from homology"/>
<evidence type="ECO:0000256" key="5">
    <source>
        <dbReference type="ARBA" id="ARBA00022692"/>
    </source>
</evidence>
<name>A0A1X7G018_9SPHN</name>
<dbReference type="PANTHER" id="PTHR32552">
    <property type="entry name" value="FERRICHROME IRON RECEPTOR-RELATED"/>
    <property type="match status" value="1"/>
</dbReference>
<keyword evidence="13" id="KW-0732">Signal</keyword>
<evidence type="ECO:0000313" key="17">
    <source>
        <dbReference type="Proteomes" id="UP000192934"/>
    </source>
</evidence>
<dbReference type="Pfam" id="PF07715">
    <property type="entry name" value="Plug"/>
    <property type="match status" value="1"/>
</dbReference>
<feature type="domain" description="TonB-dependent receptor plug" evidence="15">
    <location>
        <begin position="60"/>
        <end position="163"/>
    </location>
</feature>
<dbReference type="PROSITE" id="PS52016">
    <property type="entry name" value="TONB_DEPENDENT_REC_3"/>
    <property type="match status" value="1"/>
</dbReference>
<reference evidence="17" key="1">
    <citation type="submission" date="2017-04" db="EMBL/GenBank/DDBJ databases">
        <authorList>
            <person name="Varghese N."/>
            <person name="Submissions S."/>
        </authorList>
    </citation>
    <scope>NUCLEOTIDE SEQUENCE [LARGE SCALE GENOMIC DNA]</scope>
    <source>
        <strain evidence="17">Dd16</strain>
    </source>
</reference>
<dbReference type="InterPro" id="IPR039426">
    <property type="entry name" value="TonB-dep_rcpt-like"/>
</dbReference>
<feature type="domain" description="TonB-dependent receptor-like beta-barrel" evidence="14">
    <location>
        <begin position="304"/>
        <end position="751"/>
    </location>
</feature>
<evidence type="ECO:0000256" key="8">
    <source>
        <dbReference type="ARBA" id="ARBA00023077"/>
    </source>
</evidence>
<dbReference type="STRING" id="941907.SAMN06295910_0687"/>
<dbReference type="RefSeq" id="WP_085217527.1">
    <property type="nucleotide sequence ID" value="NZ_LT840185.1"/>
</dbReference>
<dbReference type="Proteomes" id="UP000192934">
    <property type="component" value="Chromosome I"/>
</dbReference>
<dbReference type="OrthoDB" id="7223550at2"/>
<dbReference type="Gene3D" id="2.40.170.20">
    <property type="entry name" value="TonB-dependent receptor, beta-barrel domain"/>
    <property type="match status" value="1"/>
</dbReference>
<protein>
    <submittedName>
        <fullName evidence="16">Outer membrane receptor proteins, mostly Fe transport</fullName>
    </submittedName>
</protein>
<keyword evidence="10 11" id="KW-0998">Cell outer membrane</keyword>
<keyword evidence="7" id="KW-0406">Ion transport</keyword>
<dbReference type="InterPro" id="IPR000531">
    <property type="entry name" value="Beta-barrel_TonB"/>
</dbReference>
<keyword evidence="2 11" id="KW-0813">Transport</keyword>
<dbReference type="InterPro" id="IPR012910">
    <property type="entry name" value="Plug_dom"/>
</dbReference>
<sequence>MRVRWLAICGVSLTGLAISSAQAQTADPAAAAPPPVAESSGPQLQDIVVTAQRREESATRVPISITVVGGESLAEKSVSNLQDMTLSIPNFQITKTGLTTQTFIRGIGSGNDPAFEQSVAQYVDGVSYGRAQLTRAPFFDVERIEVLRGPQSILFGKNSTAGAVSIITAQPTSELAAGLTSTFTPTFDQVETTAFVSGPLSDSLSGRIALRHNTDDGYVYNITKDRDEPRNREFAGRAMLAYEGAGFRANLKGEYSRFNSTGRELEVVFDVPTRAIPAGPLAGTPLTYGTALNLQGLTGALVDTEFNYRRQAELPEFDRTRLANITLTTDTDIGDSVLTTVTGYLDYKRNSQFDLDFTAANIIGGNGREGYDQFSQEIRFVTPAEAQFSFVGGLYYEHNTLDYLDITGLGPNLAQLGFGVIANVGVRRDFRQKSDSYAAFGQVTFRATDALRLIGGVRITRDEKEATRLLVARAGQFDYNGAVITAPAVIGTLQAGLGFSLENPGGAGHDIAGERGRTRFTPSVTVEYDVSPDVLTFASYKEGYKGGGFNARANNNANFVFDDETVSAWEAGIRARIAGNRGSVGLTAYRATYSDLQISQFDGTVGFNVGNAGRTRAQGFEADMRYAVADGVTLGGALSYLDFKYLDFRRGNCAFGEVPDGDVVNGVRLCDYTGRRGRFTPKWNLSGSLAVDRPLTDSLNIRGALDASYKSAHNVHDNLDALGRVDGYAIVDARLGVGTEHWDVAVIGKNLLDENFLTFSANVPFASSVGANTQYASTSRGRSLSLQFSLRY</sequence>